<dbReference type="Pfam" id="PF03087">
    <property type="entry name" value="BPS1"/>
    <property type="match status" value="1"/>
</dbReference>
<organism evidence="1 2">
    <name type="scientific">Momordica charantia</name>
    <name type="common">Bitter gourd</name>
    <name type="synonym">Balsam pear</name>
    <dbReference type="NCBI Taxonomy" id="3673"/>
    <lineage>
        <taxon>Eukaryota</taxon>
        <taxon>Viridiplantae</taxon>
        <taxon>Streptophyta</taxon>
        <taxon>Embryophyta</taxon>
        <taxon>Tracheophyta</taxon>
        <taxon>Spermatophyta</taxon>
        <taxon>Magnoliopsida</taxon>
        <taxon>eudicotyledons</taxon>
        <taxon>Gunneridae</taxon>
        <taxon>Pentapetalae</taxon>
        <taxon>rosids</taxon>
        <taxon>fabids</taxon>
        <taxon>Cucurbitales</taxon>
        <taxon>Cucurbitaceae</taxon>
        <taxon>Momordiceae</taxon>
        <taxon>Momordica</taxon>
    </lineage>
</organism>
<evidence type="ECO:0000313" key="1">
    <source>
        <dbReference type="Proteomes" id="UP000504603"/>
    </source>
</evidence>
<reference evidence="2" key="1">
    <citation type="submission" date="2025-08" db="UniProtKB">
        <authorList>
            <consortium name="RefSeq"/>
        </authorList>
    </citation>
    <scope>IDENTIFICATION</scope>
    <source>
        <strain evidence="2">OHB3-1</strain>
    </source>
</reference>
<name>A0A6J1CHP6_MOMCH</name>
<dbReference type="OrthoDB" id="1701699at2759"/>
<dbReference type="GO" id="GO:0048364">
    <property type="term" value="P:root development"/>
    <property type="evidence" value="ECO:0007669"/>
    <property type="project" value="InterPro"/>
</dbReference>
<dbReference type="KEGG" id="mcha:111011274"/>
<protein>
    <submittedName>
        <fullName evidence="2">Uncharacterized protein LOC111011274</fullName>
    </submittedName>
</protein>
<evidence type="ECO:0000313" key="2">
    <source>
        <dbReference type="RefSeq" id="XP_022140672.1"/>
    </source>
</evidence>
<dbReference type="Proteomes" id="UP000504603">
    <property type="component" value="Unplaced"/>
</dbReference>
<keyword evidence="1" id="KW-1185">Reference proteome</keyword>
<dbReference type="PANTHER" id="PTHR33070">
    <property type="entry name" value="OS06G0725500 PROTEIN"/>
    <property type="match status" value="1"/>
</dbReference>
<gene>
    <name evidence="2" type="primary">LOC111011274</name>
</gene>
<dbReference type="GeneID" id="111011274"/>
<accession>A0A6J1CHP6</accession>
<dbReference type="RefSeq" id="XP_022140672.1">
    <property type="nucleotide sequence ID" value="XM_022284980.1"/>
</dbReference>
<dbReference type="PANTHER" id="PTHR33070:SF129">
    <property type="entry name" value="DUF241 DOMAIN PROTEIN"/>
    <property type="match status" value="1"/>
</dbReference>
<dbReference type="InterPro" id="IPR004320">
    <property type="entry name" value="BPS1_pln"/>
</dbReference>
<dbReference type="GO" id="GO:0048367">
    <property type="term" value="P:shoot system development"/>
    <property type="evidence" value="ECO:0007669"/>
    <property type="project" value="InterPro"/>
</dbReference>
<sequence>MVMGGWSNQNYHARSKSLPTRPHPLVSECDEHLWRLKALESSACSWSPPGMSQRLAGLQDLQDCVSKLLLLRRTREAFAAHRREKWVDDVFDGSLRLLDMCSAAKDAIIHTKECVRELRSMLRRRSWGSANAVANEVEKYIASRKVVKRAIQKAVSSVKGSSGGGKPSSIKDPETMALIGLLFDVEAASLNVFEALLCYASGKKGRAKPTGWALVSKLMRATKAHPPSSTDQDAPDHQSGEANEFAAVDAAVDAAATRLSDAGAEGMGEQLGKLEACVQDLEGGLEGLFRRLIRNRVSLLNILNN</sequence>
<proteinExistence type="predicted"/>
<dbReference type="AlphaFoldDB" id="A0A6J1CHP6"/>